<organism evidence="4 5">
    <name type="scientific">Pararcticibacter amylolyticus</name>
    <dbReference type="NCBI Taxonomy" id="2173175"/>
    <lineage>
        <taxon>Bacteria</taxon>
        <taxon>Pseudomonadati</taxon>
        <taxon>Bacteroidota</taxon>
        <taxon>Sphingobacteriia</taxon>
        <taxon>Sphingobacteriales</taxon>
        <taxon>Sphingobacteriaceae</taxon>
        <taxon>Pararcticibacter</taxon>
    </lineage>
</organism>
<dbReference type="Gene3D" id="2.60.40.10">
    <property type="entry name" value="Immunoglobulins"/>
    <property type="match status" value="1"/>
</dbReference>
<comment type="similarity">
    <text evidence="1">Belongs to the glycosyl hydrolase 3 family.</text>
</comment>
<accession>A0A2U2PDL5</accession>
<evidence type="ECO:0000313" key="5">
    <source>
        <dbReference type="Proteomes" id="UP000245647"/>
    </source>
</evidence>
<dbReference type="InterPro" id="IPR013783">
    <property type="entry name" value="Ig-like_fold"/>
</dbReference>
<dbReference type="InterPro" id="IPR026891">
    <property type="entry name" value="Fn3-like"/>
</dbReference>
<evidence type="ECO:0000259" key="3">
    <source>
        <dbReference type="SMART" id="SM01217"/>
    </source>
</evidence>
<dbReference type="GO" id="GO:0008422">
    <property type="term" value="F:beta-glucosidase activity"/>
    <property type="evidence" value="ECO:0007669"/>
    <property type="project" value="UniProtKB-ARBA"/>
</dbReference>
<protein>
    <submittedName>
        <fullName evidence="4">Glycosyl hydrolase</fullName>
    </submittedName>
</protein>
<dbReference type="PANTHER" id="PTHR42715">
    <property type="entry name" value="BETA-GLUCOSIDASE"/>
    <property type="match status" value="1"/>
</dbReference>
<dbReference type="SUPFAM" id="SSF52279">
    <property type="entry name" value="Beta-D-glucan exohydrolase, C-terminal domain"/>
    <property type="match status" value="1"/>
</dbReference>
<dbReference type="InterPro" id="IPR050288">
    <property type="entry name" value="Cellulose_deg_GH3"/>
</dbReference>
<dbReference type="Pfam" id="PF01915">
    <property type="entry name" value="Glyco_hydro_3_C"/>
    <property type="match status" value="1"/>
</dbReference>
<evidence type="ECO:0000256" key="2">
    <source>
        <dbReference type="ARBA" id="ARBA00022801"/>
    </source>
</evidence>
<dbReference type="InterPro" id="IPR017853">
    <property type="entry name" value="GH"/>
</dbReference>
<evidence type="ECO:0000313" key="4">
    <source>
        <dbReference type="EMBL" id="PWG79422.1"/>
    </source>
</evidence>
<dbReference type="PANTHER" id="PTHR42715:SF10">
    <property type="entry name" value="BETA-GLUCOSIDASE"/>
    <property type="match status" value="1"/>
</dbReference>
<name>A0A2U2PDL5_9SPHI</name>
<dbReference type="Gene3D" id="3.20.20.300">
    <property type="entry name" value="Glycoside hydrolase, family 3, N-terminal domain"/>
    <property type="match status" value="1"/>
</dbReference>
<keyword evidence="5" id="KW-1185">Reference proteome</keyword>
<dbReference type="InterPro" id="IPR036962">
    <property type="entry name" value="Glyco_hydro_3_N_sf"/>
</dbReference>
<dbReference type="InterPro" id="IPR001764">
    <property type="entry name" value="Glyco_hydro_3_N"/>
</dbReference>
<feature type="domain" description="Fibronectin type III-like" evidence="3">
    <location>
        <begin position="621"/>
        <end position="691"/>
    </location>
</feature>
<dbReference type="SMART" id="SM01217">
    <property type="entry name" value="Fn3_like"/>
    <property type="match status" value="1"/>
</dbReference>
<dbReference type="OrthoDB" id="9805821at2"/>
<dbReference type="Pfam" id="PF00933">
    <property type="entry name" value="Glyco_hydro_3"/>
    <property type="match status" value="1"/>
</dbReference>
<sequence length="703" mass="78321">MNQKRITRLLLFLVAGIVYTNSYCQVASPFKPRLTFSEADTKAEEILRKMTLDEKTEFIAGDDMLIRGLKRFNIPPVIMADATGGVRLAFDDSGNPKWGVTAKKSTAFPNPLSLAATWDRELAYNYARSIGEECRAGNIHILLGPGMNIYRISQCGRNFEYLGEDPFLAGRIVENYVTGLQSTGTIATLKHFLCNQTEFKRRRSNAIVDERTLHEIYMPAFEAGINAGAMAVMTAYNQLNGEWCGESSYVIKELLRKDLGFKWLVMCDWWGIYDGAKTTSAGLDLEMPWATALKDVKGKIAEGKIKESDIDRMVKSILRTCFAMGIYDDINSRTETAVDFNQHEQVALNTAREGIVLLKNSDAILPLSNEKSRKILITGKYVTKLARGGGSAYVNGYNNINLLDALRNEFGEQVNYIDKPDAEQLRKADVVLVSTGTFDEEGTDRSFSLTPDEEKEISRLVSLNKHTVVLVNAGGGIRMTGWASEAAAILYGWYPGQTGNVAMAEILSGKTNPSGKLPISIEKQFEDTPGHTYLPEGKNVTDQTPEHEHPVYDIHYNEGVFVGYRWNESQKTDPLFPFGYGLSYSRFSYSKLKTTPGTFSEGDSVTVSFEIKNTGKVAGTEIVQVYVSDPEASVPRPEKELKGFSRVFLKPGESKRVEIILNKRSFAFWDVNTKSWKAEPGVYRILVGRSSRGIELSSAINMK</sequence>
<reference evidence="4 5" key="1">
    <citation type="submission" date="2018-04" db="EMBL/GenBank/DDBJ databases">
        <title>Pedobacter chongqingensis sp. nov., isolated from a rottenly hemp rope.</title>
        <authorList>
            <person name="Cai Y."/>
        </authorList>
    </citation>
    <scope>NUCLEOTIDE SEQUENCE [LARGE SCALE GENOMIC DNA]</scope>
    <source>
        <strain evidence="4 5">FJ4-8</strain>
    </source>
</reference>
<comment type="caution">
    <text evidence="4">The sequence shown here is derived from an EMBL/GenBank/DDBJ whole genome shotgun (WGS) entry which is preliminary data.</text>
</comment>
<dbReference type="Pfam" id="PF14310">
    <property type="entry name" value="Fn3-like"/>
    <property type="match status" value="1"/>
</dbReference>
<dbReference type="InterPro" id="IPR002772">
    <property type="entry name" value="Glyco_hydro_3_C"/>
</dbReference>
<dbReference type="AlphaFoldDB" id="A0A2U2PDL5"/>
<dbReference type="InterPro" id="IPR036881">
    <property type="entry name" value="Glyco_hydro_3_C_sf"/>
</dbReference>
<dbReference type="SUPFAM" id="SSF51445">
    <property type="entry name" value="(Trans)glycosidases"/>
    <property type="match status" value="1"/>
</dbReference>
<dbReference type="Gene3D" id="3.40.50.1700">
    <property type="entry name" value="Glycoside hydrolase family 3 C-terminal domain"/>
    <property type="match status" value="1"/>
</dbReference>
<dbReference type="GO" id="GO:0005975">
    <property type="term" value="P:carbohydrate metabolic process"/>
    <property type="evidence" value="ECO:0007669"/>
    <property type="project" value="InterPro"/>
</dbReference>
<proteinExistence type="inferred from homology"/>
<evidence type="ECO:0000256" key="1">
    <source>
        <dbReference type="ARBA" id="ARBA00005336"/>
    </source>
</evidence>
<keyword evidence="2 4" id="KW-0378">Hydrolase</keyword>
<gene>
    <name evidence="4" type="ORF">DDR33_16780</name>
</gene>
<dbReference type="Proteomes" id="UP000245647">
    <property type="component" value="Unassembled WGS sequence"/>
</dbReference>
<dbReference type="PRINTS" id="PR00133">
    <property type="entry name" value="GLHYDRLASE3"/>
</dbReference>
<dbReference type="EMBL" id="QEAS01000014">
    <property type="protein sequence ID" value="PWG79422.1"/>
    <property type="molecule type" value="Genomic_DNA"/>
</dbReference>
<dbReference type="FunFam" id="2.60.40.10:FF:000495">
    <property type="entry name" value="Periplasmic beta-glucosidase"/>
    <property type="match status" value="1"/>
</dbReference>
<dbReference type="RefSeq" id="WP_109416964.1">
    <property type="nucleotide sequence ID" value="NZ_QEAS01000014.1"/>
</dbReference>